<organism evidence="7 8">
    <name type="scientific">Saponaria officinalis</name>
    <name type="common">Common soapwort</name>
    <name type="synonym">Lychnis saponaria</name>
    <dbReference type="NCBI Taxonomy" id="3572"/>
    <lineage>
        <taxon>Eukaryota</taxon>
        <taxon>Viridiplantae</taxon>
        <taxon>Streptophyta</taxon>
        <taxon>Embryophyta</taxon>
        <taxon>Tracheophyta</taxon>
        <taxon>Spermatophyta</taxon>
        <taxon>Magnoliopsida</taxon>
        <taxon>eudicotyledons</taxon>
        <taxon>Gunneridae</taxon>
        <taxon>Pentapetalae</taxon>
        <taxon>Caryophyllales</taxon>
        <taxon>Caryophyllaceae</taxon>
        <taxon>Caryophylleae</taxon>
        <taxon>Saponaria</taxon>
    </lineage>
</organism>
<keyword evidence="5 6" id="KW-0472">Membrane</keyword>
<comment type="caution">
    <text evidence="7">The sequence shown here is derived from an EMBL/GenBank/DDBJ whole genome shotgun (WGS) entry which is preliminary data.</text>
</comment>
<dbReference type="PANTHER" id="PTHR32191">
    <property type="entry name" value="TETRASPANIN-8-RELATED"/>
    <property type="match status" value="1"/>
</dbReference>
<accession>A0AAW1I489</accession>
<dbReference type="InterPro" id="IPR018499">
    <property type="entry name" value="Tetraspanin/Peripherin"/>
</dbReference>
<dbReference type="EMBL" id="JBDFQZ010000010">
    <property type="protein sequence ID" value="KAK9684396.1"/>
    <property type="molecule type" value="Genomic_DNA"/>
</dbReference>
<keyword evidence="3 6" id="KW-0812">Transmembrane</keyword>
<evidence type="ECO:0000313" key="8">
    <source>
        <dbReference type="Proteomes" id="UP001443914"/>
    </source>
</evidence>
<evidence type="ECO:0000256" key="4">
    <source>
        <dbReference type="ARBA" id="ARBA00022989"/>
    </source>
</evidence>
<dbReference type="Proteomes" id="UP001443914">
    <property type="component" value="Unassembled WGS sequence"/>
</dbReference>
<dbReference type="GO" id="GO:0016020">
    <property type="term" value="C:membrane"/>
    <property type="evidence" value="ECO:0007669"/>
    <property type="project" value="UniProtKB-SubCell"/>
</dbReference>
<keyword evidence="8" id="KW-1185">Reference proteome</keyword>
<feature type="transmembrane region" description="Helical" evidence="6">
    <location>
        <begin position="39"/>
        <end position="63"/>
    </location>
</feature>
<reference evidence="7" key="1">
    <citation type="submission" date="2024-03" db="EMBL/GenBank/DDBJ databases">
        <title>WGS assembly of Saponaria officinalis var. Norfolk2.</title>
        <authorList>
            <person name="Jenkins J."/>
            <person name="Shu S."/>
            <person name="Grimwood J."/>
            <person name="Barry K."/>
            <person name="Goodstein D."/>
            <person name="Schmutz J."/>
            <person name="Leebens-Mack J."/>
            <person name="Osbourn A."/>
        </authorList>
    </citation>
    <scope>NUCLEOTIDE SEQUENCE [LARGE SCALE GENOMIC DNA]</scope>
    <source>
        <strain evidence="7">JIC</strain>
    </source>
</reference>
<evidence type="ECO:0000256" key="1">
    <source>
        <dbReference type="ARBA" id="ARBA00004141"/>
    </source>
</evidence>
<evidence type="ECO:0000256" key="2">
    <source>
        <dbReference type="ARBA" id="ARBA00006840"/>
    </source>
</evidence>
<proteinExistence type="inferred from homology"/>
<dbReference type="InterPro" id="IPR044991">
    <property type="entry name" value="TET_plant"/>
</dbReference>
<dbReference type="AlphaFoldDB" id="A0AAW1I489"/>
<gene>
    <name evidence="7" type="ORF">RND81_10G207100</name>
</gene>
<keyword evidence="4 6" id="KW-1133">Transmembrane helix</keyword>
<protein>
    <submittedName>
        <fullName evidence="7">Uncharacterized protein</fullName>
    </submittedName>
</protein>
<evidence type="ECO:0000313" key="7">
    <source>
        <dbReference type="EMBL" id="KAK9684396.1"/>
    </source>
</evidence>
<evidence type="ECO:0000256" key="3">
    <source>
        <dbReference type="ARBA" id="ARBA00022692"/>
    </source>
</evidence>
<dbReference type="GO" id="GO:0009734">
    <property type="term" value="P:auxin-activated signaling pathway"/>
    <property type="evidence" value="ECO:0007669"/>
    <property type="project" value="InterPro"/>
</dbReference>
<evidence type="ECO:0000256" key="6">
    <source>
        <dbReference type="SAM" id="Phobius"/>
    </source>
</evidence>
<dbReference type="Pfam" id="PF00335">
    <property type="entry name" value="Tetraspanin"/>
    <property type="match status" value="1"/>
</dbReference>
<comment type="subcellular location">
    <subcellularLocation>
        <location evidence="1">Membrane</location>
        <topology evidence="1">Multi-pass membrane protein</topology>
    </subcellularLocation>
</comment>
<comment type="similarity">
    <text evidence="2">Belongs to the tetraspanin (TM4SF) family.</text>
</comment>
<evidence type="ECO:0000256" key="5">
    <source>
        <dbReference type="ARBA" id="ARBA00023136"/>
    </source>
</evidence>
<name>A0AAW1I489_SAPOF</name>
<sequence length="165" mass="18029">MYILALNMYKPLITLGLCLLVVSLVGLLGACCRVSVFQWLYLLTLFVLIVGLLACLSVGSVIIRGGEKGGDVLGGVKEYDLAMFSKWLKNNIVSSNQWQDIVNCMVHHNACGRISTFRTLIDFVTSKKSKLTSMEVFSSFLFPFIIFIGGIDCKCCGLVGDSNVG</sequence>